<dbReference type="AlphaFoldDB" id="A0A8H6WX73"/>
<sequence>MTPVLPPELEREIFEIIAWESTKAIPPLLPVARRVKLWLEPLLYRVLLVRDPTNNLYPGRELLAASGHVAATPRRPGRCYRAPSRGLFPQPCAPCLSRRASIPPSDLHRRDLLLSVCTGAIDVHLVNIQAAPSLLAGLSRMPLRRLEANLGSLFGDDDQISAEIDFSAPIFQNITHLSVFDSMTYTVSDWTTGLPLLPCLTHLSFEANETSPVFAEVFGVCTSLRVFVILVSRYVHDRAQFIALRQQHQRVVIMDNPNTTDGENDWHRGARGLGDF</sequence>
<dbReference type="OrthoDB" id="2857463at2759"/>
<evidence type="ECO:0000313" key="1">
    <source>
        <dbReference type="EMBL" id="KAF7330318.1"/>
    </source>
</evidence>
<comment type="caution">
    <text evidence="1">The sequence shown here is derived from an EMBL/GenBank/DDBJ whole genome shotgun (WGS) entry which is preliminary data.</text>
</comment>
<reference evidence="1" key="1">
    <citation type="submission" date="2020-05" db="EMBL/GenBank/DDBJ databases">
        <title>Mycena genomes resolve the evolution of fungal bioluminescence.</title>
        <authorList>
            <person name="Tsai I.J."/>
        </authorList>
    </citation>
    <scope>NUCLEOTIDE SEQUENCE</scope>
    <source>
        <strain evidence="1">CCC161011</strain>
    </source>
</reference>
<organism evidence="1 2">
    <name type="scientific">Mycena venus</name>
    <dbReference type="NCBI Taxonomy" id="2733690"/>
    <lineage>
        <taxon>Eukaryota</taxon>
        <taxon>Fungi</taxon>
        <taxon>Dikarya</taxon>
        <taxon>Basidiomycota</taxon>
        <taxon>Agaricomycotina</taxon>
        <taxon>Agaricomycetes</taxon>
        <taxon>Agaricomycetidae</taxon>
        <taxon>Agaricales</taxon>
        <taxon>Marasmiineae</taxon>
        <taxon>Mycenaceae</taxon>
        <taxon>Mycena</taxon>
    </lineage>
</organism>
<protein>
    <submittedName>
        <fullName evidence="1">Uncharacterized protein</fullName>
    </submittedName>
</protein>
<evidence type="ECO:0000313" key="2">
    <source>
        <dbReference type="Proteomes" id="UP000620124"/>
    </source>
</evidence>
<proteinExistence type="predicted"/>
<keyword evidence="2" id="KW-1185">Reference proteome</keyword>
<gene>
    <name evidence="1" type="ORF">MVEN_02470000</name>
</gene>
<accession>A0A8H6WX73</accession>
<dbReference type="Proteomes" id="UP000620124">
    <property type="component" value="Unassembled WGS sequence"/>
</dbReference>
<dbReference type="EMBL" id="JACAZI010000033">
    <property type="protein sequence ID" value="KAF7330318.1"/>
    <property type="molecule type" value="Genomic_DNA"/>
</dbReference>
<name>A0A8H6WX73_9AGAR</name>